<protein>
    <submittedName>
        <fullName evidence="1">Uncharacterized protein</fullName>
    </submittedName>
</protein>
<accession>A0A0K1YB33</accession>
<evidence type="ECO:0000313" key="1">
    <source>
        <dbReference type="EMBL" id="AKY04340.1"/>
    </source>
</evidence>
<proteinExistence type="predicted"/>
<dbReference type="EMBL" id="KT322178">
    <property type="protein sequence ID" value="AKY04340.1"/>
    <property type="molecule type" value="Genomic_DNA"/>
</dbReference>
<organism evidence="1">
    <name type="scientific">uncultured haloarchaeon</name>
    <dbReference type="NCBI Taxonomy" id="160804"/>
    <lineage>
        <taxon>Archaea</taxon>
        <taxon>Methanobacteriati</taxon>
        <taxon>Methanobacteriota</taxon>
        <taxon>Stenosarchaea group</taxon>
        <taxon>Halobacteria</taxon>
        <taxon>Halobacteriales</taxon>
        <taxon>Halobacteriaceae</taxon>
        <taxon>environmental samples</taxon>
    </lineage>
</organism>
<reference evidence="1" key="1">
    <citation type="journal article" date="2015" name="BMC Genomics">
        <title>Diversity of the cell-wall associated genomic island of the archaeon Haloquadratum walsbyi.</title>
        <authorList>
            <person name="Martin-Cuadrado A.B."/>
            <person name="Pasic L."/>
            <person name="Rodriguez-Valera F."/>
        </authorList>
    </citation>
    <scope>NUCLEOTIDE SEQUENCE</scope>
</reference>
<sequence>MPSLYNCSIRSRHSDFCARGGESAFDSVVGYACYCTIRLQVSTVVERFLALFHGIIRTTHDLRTGIVHQLWSISDEIVCANVQSGFFISRWSRLRIVTNSHRLRSSEGAVSLFIPQFQPTVVCEVSPAWLATDCDSETAFRTVMFVSKFFADDHFKLRAITPFKTVRVFSTTPLRIRPSSWFPRKSGGSGCSVTDVFESW</sequence>
<name>A0A0K1YB33_9EURY</name>
<dbReference type="AlphaFoldDB" id="A0A0K1YB33"/>